<dbReference type="OrthoDB" id="6782675at2759"/>
<dbReference type="Proteomes" id="UP000784294">
    <property type="component" value="Unassembled WGS sequence"/>
</dbReference>
<gene>
    <name evidence="2" type="ORF">PXEA_LOCUS8380</name>
</gene>
<accession>A0A3S5B729</accession>
<feature type="region of interest" description="Disordered" evidence="1">
    <location>
        <begin position="170"/>
        <end position="204"/>
    </location>
</feature>
<feature type="compositionally biased region" description="Basic and acidic residues" evidence="1">
    <location>
        <begin position="8"/>
        <end position="22"/>
    </location>
</feature>
<name>A0A3S5B729_9PLAT</name>
<organism evidence="2 3">
    <name type="scientific">Protopolystoma xenopodis</name>
    <dbReference type="NCBI Taxonomy" id="117903"/>
    <lineage>
        <taxon>Eukaryota</taxon>
        <taxon>Metazoa</taxon>
        <taxon>Spiralia</taxon>
        <taxon>Lophotrochozoa</taxon>
        <taxon>Platyhelminthes</taxon>
        <taxon>Monogenea</taxon>
        <taxon>Polyopisthocotylea</taxon>
        <taxon>Polystomatidea</taxon>
        <taxon>Polystomatidae</taxon>
        <taxon>Protopolystoma</taxon>
    </lineage>
</organism>
<sequence length="240" mass="27859">MENTISTGHKEHQRLSRKMDTERSEMAERIALTGHTKEWSAKERLASYRASSFKETLLTEDWTREESTRISRIVQGDMVIQQRHKRDDAWTNDNFLTTGRDIVKERIMRGKGKSKNANAVRAVEQEMCLNVPVWVHLWDMGLNFVVTMLPRSDDFRHMMDESLAHFHQSRVRLPRKQRQHESSSEANRQLIKRNPPSSSGGANLLISSRNTFTRNGSKLNNYVNYTPLEALGQTYRSISN</sequence>
<evidence type="ECO:0000256" key="1">
    <source>
        <dbReference type="SAM" id="MobiDB-lite"/>
    </source>
</evidence>
<proteinExistence type="predicted"/>
<evidence type="ECO:0000313" key="3">
    <source>
        <dbReference type="Proteomes" id="UP000784294"/>
    </source>
</evidence>
<keyword evidence="3" id="KW-1185">Reference proteome</keyword>
<reference evidence="2" key="1">
    <citation type="submission" date="2018-11" db="EMBL/GenBank/DDBJ databases">
        <authorList>
            <consortium name="Pathogen Informatics"/>
        </authorList>
    </citation>
    <scope>NUCLEOTIDE SEQUENCE</scope>
</reference>
<comment type="caution">
    <text evidence="2">The sequence shown here is derived from an EMBL/GenBank/DDBJ whole genome shotgun (WGS) entry which is preliminary data.</text>
</comment>
<feature type="region of interest" description="Disordered" evidence="1">
    <location>
        <begin position="1"/>
        <end position="22"/>
    </location>
</feature>
<dbReference type="AlphaFoldDB" id="A0A3S5B729"/>
<evidence type="ECO:0000313" key="2">
    <source>
        <dbReference type="EMBL" id="VEL14940.1"/>
    </source>
</evidence>
<protein>
    <submittedName>
        <fullName evidence="2">Uncharacterized protein</fullName>
    </submittedName>
</protein>
<feature type="compositionally biased region" description="Polar residues" evidence="1">
    <location>
        <begin position="195"/>
        <end position="204"/>
    </location>
</feature>
<dbReference type="EMBL" id="CAAALY010022846">
    <property type="protein sequence ID" value="VEL14940.1"/>
    <property type="molecule type" value="Genomic_DNA"/>
</dbReference>